<feature type="transmembrane region" description="Helical" evidence="1">
    <location>
        <begin position="614"/>
        <end position="636"/>
    </location>
</feature>
<keyword evidence="2" id="KW-0328">Glycosyltransferase</keyword>
<feature type="transmembrane region" description="Helical" evidence="1">
    <location>
        <begin position="41"/>
        <end position="62"/>
    </location>
</feature>
<keyword evidence="1" id="KW-0472">Membrane</keyword>
<name>A0AAF0DVN7_9BASI</name>
<feature type="transmembrane region" description="Helical" evidence="1">
    <location>
        <begin position="443"/>
        <end position="465"/>
    </location>
</feature>
<feature type="transmembrane region" description="Helical" evidence="1">
    <location>
        <begin position="587"/>
        <end position="608"/>
    </location>
</feature>
<proteinExistence type="predicted"/>
<evidence type="ECO:0000256" key="1">
    <source>
        <dbReference type="SAM" id="Phobius"/>
    </source>
</evidence>
<dbReference type="EC" id="2.4.1.258" evidence="2"/>
<dbReference type="PANTHER" id="PTHR13304:SF0">
    <property type="entry name" value="GLYCOSYLPHOSPHATIDYLINOSITOL ANCHOR ATTACHMENT 1 PROTEIN"/>
    <property type="match status" value="1"/>
</dbReference>
<dbReference type="Pfam" id="PF04114">
    <property type="entry name" value="Gaa1"/>
    <property type="match status" value="1"/>
</dbReference>
<dbReference type="InterPro" id="IPR007246">
    <property type="entry name" value="Gaa1"/>
</dbReference>
<keyword evidence="2" id="KW-0808">Transferase</keyword>
<feature type="transmembrane region" description="Helical" evidence="1">
    <location>
        <begin position="561"/>
        <end position="580"/>
    </location>
</feature>
<dbReference type="AlphaFoldDB" id="A0AAF0DVN7"/>
<dbReference type="GO" id="GO:0042765">
    <property type="term" value="C:GPI-anchor transamidase complex"/>
    <property type="evidence" value="ECO:0007669"/>
    <property type="project" value="InterPro"/>
</dbReference>
<keyword evidence="3" id="KW-1185">Reference proteome</keyword>
<evidence type="ECO:0000313" key="2">
    <source>
        <dbReference type="EMBL" id="WFC94779.1"/>
    </source>
</evidence>
<protein>
    <submittedName>
        <fullName evidence="2">Dolichyl-P-Man:Man5GlcNAc2-PP-dolichol alpha-1,3-mannosyltransferase</fullName>
        <ecNumber evidence="2">2.4.1.258</ecNumber>
    </submittedName>
</protein>
<feature type="transmembrane region" description="Helical" evidence="1">
    <location>
        <begin position="657"/>
        <end position="679"/>
    </location>
</feature>
<feature type="transmembrane region" description="Helical" evidence="1">
    <location>
        <begin position="711"/>
        <end position="735"/>
    </location>
</feature>
<reference evidence="2" key="1">
    <citation type="submission" date="2023-03" db="EMBL/GenBank/DDBJ databases">
        <title>Mating type loci evolution in Malassezia.</title>
        <authorList>
            <person name="Coelho M.A."/>
        </authorList>
    </citation>
    <scope>NUCLEOTIDE SEQUENCE</scope>
    <source>
        <strain evidence="2">CBS 14135</strain>
    </source>
</reference>
<dbReference type="EMBL" id="CP119951">
    <property type="protein sequence ID" value="WFC94779.1"/>
    <property type="molecule type" value="Genomic_DNA"/>
</dbReference>
<feature type="transmembrane region" description="Helical" evidence="1">
    <location>
        <begin position="523"/>
        <end position="549"/>
    </location>
</feature>
<sequence length="736" mass="79620">MPEKLANDTAPSADAFDDVSLTRIATQVRRRQRIVAALRRLAPVLRAALVVAALIWLVLLAVPGPPFSRGVYVDENALQPGQVKRAWGWDDVHYADRASDAIEAFARANDTAGRIAYLRAELERLGLEAHTQNYTFYVPHGAPIRGTNVYARVRAPRIDGREATVLAASWLSRWKDPHANGAGLPYTAPGAVRAANVRGVAITLALVRRLSMSAYWSKDLLVVFSDGFLDGMQAWATAYFAKTQPTLAADEVYDGGAQIWNAVALDYPADSYSSVSLLHEGRDAQLPNLDTLNTVTHILQGLYFQPATGLHGATYEEVAHSVPTIDTLVAKGVPRAPLVWLEQRVLTPNAVHRFLAGWRALAAQWRLQLAGHPSGVHGVLLPFHVDALTLFAEPAPGPHGFYDLGGVVELTLRAFSNLHERLHHSQFFYLLLSPQLFVPIGTYLFVPLLLGAALTLTGLALWNALGARRDRLRTKLVERVVPASDAPRLERPVYAELERALASVPAELRGIALRAYREMSRPVWSALGCIAAAHAVGLVCLAIAVHAPVDCAVRGWGACHALVWLGALPAVLPWALAAAARALHLDLVQLGTCLQAFALLHAGMVVSVLSTLNFAQATTMALLLTFALYPLVPPWGMNAAVPTARGWVSWLHYVTSYVRIVLVTPVALIALVAAAVSWAPASPMLQYVRAQLPAAIDLAAWDYHVLRASTLLVVLLGYLPVVVEGAAACCLYVLAV</sequence>
<dbReference type="GO" id="GO:0016255">
    <property type="term" value="P:attachment of GPI anchor to protein"/>
    <property type="evidence" value="ECO:0007669"/>
    <property type="project" value="TreeGrafter"/>
</dbReference>
<dbReference type="GO" id="GO:0052925">
    <property type="term" value="F:dol-P-Man:Man(5)GlcNAc(2)-PP-Dol alpha-1,3-mannosyltransferase activity"/>
    <property type="evidence" value="ECO:0007669"/>
    <property type="project" value="UniProtKB-EC"/>
</dbReference>
<dbReference type="Gene3D" id="3.40.630.10">
    <property type="entry name" value="Zn peptidases"/>
    <property type="match status" value="1"/>
</dbReference>
<gene>
    <name evidence="2" type="primary">ALG3_1</name>
    <name evidence="2" type="ORF">MBRA1_001413</name>
</gene>
<keyword evidence="1" id="KW-0812">Transmembrane</keyword>
<organism evidence="2 3">
    <name type="scientific">Malassezia brasiliensis</name>
    <dbReference type="NCBI Taxonomy" id="1821822"/>
    <lineage>
        <taxon>Eukaryota</taxon>
        <taxon>Fungi</taxon>
        <taxon>Dikarya</taxon>
        <taxon>Basidiomycota</taxon>
        <taxon>Ustilaginomycotina</taxon>
        <taxon>Malasseziomycetes</taxon>
        <taxon>Malasseziales</taxon>
        <taxon>Malasseziaceae</taxon>
        <taxon>Malassezia</taxon>
    </lineage>
</organism>
<dbReference type="Proteomes" id="UP001216638">
    <property type="component" value="Chromosome 1"/>
</dbReference>
<dbReference type="PANTHER" id="PTHR13304">
    <property type="entry name" value="GLYCOSYLPHOSPHATIDYLINOSITOL ANCHOR ATTACHMENT 1 PROTEIN"/>
    <property type="match status" value="1"/>
</dbReference>
<evidence type="ECO:0000313" key="3">
    <source>
        <dbReference type="Proteomes" id="UP001216638"/>
    </source>
</evidence>
<accession>A0AAF0DVN7</accession>
<keyword evidence="1" id="KW-1133">Transmembrane helix</keyword>